<proteinExistence type="predicted"/>
<reference evidence="1 2" key="1">
    <citation type="journal article" date="2018" name="Mol. Biol. Evol.">
        <title>Broad Genomic Sampling Reveals a Smut Pathogenic Ancestry of the Fungal Clade Ustilaginomycotina.</title>
        <authorList>
            <person name="Kijpornyongpan T."/>
            <person name="Mondo S.J."/>
            <person name="Barry K."/>
            <person name="Sandor L."/>
            <person name="Lee J."/>
            <person name="Lipzen A."/>
            <person name="Pangilinan J."/>
            <person name="LaButti K."/>
            <person name="Hainaut M."/>
            <person name="Henrissat B."/>
            <person name="Grigoriev I.V."/>
            <person name="Spatafora J.W."/>
            <person name="Aime M.C."/>
        </authorList>
    </citation>
    <scope>NUCLEOTIDE SEQUENCE [LARGE SCALE GENOMIC DNA]</scope>
    <source>
        <strain evidence="1 2">SA 807</strain>
    </source>
</reference>
<sequence>MQSLRALFVSLLVASALVSCAPTPEHGPIQASSGIQRRSPFVLLQGMEPVRTPAGTVAFKREDDPLPLLSRAGDRTPLVILDEGQSLDVEGWHALSLPVEERSSTLPRIQERIVLQPGSGYKPVDLPTLSNGKELHIL</sequence>
<organism evidence="1 2">
    <name type="scientific">Violaceomyces palustris</name>
    <dbReference type="NCBI Taxonomy" id="1673888"/>
    <lineage>
        <taxon>Eukaryota</taxon>
        <taxon>Fungi</taxon>
        <taxon>Dikarya</taxon>
        <taxon>Basidiomycota</taxon>
        <taxon>Ustilaginomycotina</taxon>
        <taxon>Ustilaginomycetes</taxon>
        <taxon>Violaceomycetales</taxon>
        <taxon>Violaceomycetaceae</taxon>
        <taxon>Violaceomyces</taxon>
    </lineage>
</organism>
<evidence type="ECO:0000313" key="2">
    <source>
        <dbReference type="Proteomes" id="UP000245626"/>
    </source>
</evidence>
<dbReference type="Proteomes" id="UP000245626">
    <property type="component" value="Unassembled WGS sequence"/>
</dbReference>
<dbReference type="EMBL" id="KZ820070">
    <property type="protein sequence ID" value="PWN49302.1"/>
    <property type="molecule type" value="Genomic_DNA"/>
</dbReference>
<protein>
    <submittedName>
        <fullName evidence="1">Uncharacterized protein</fullName>
    </submittedName>
</protein>
<evidence type="ECO:0000313" key="1">
    <source>
        <dbReference type="EMBL" id="PWN49302.1"/>
    </source>
</evidence>
<accession>A0ACD0NU64</accession>
<name>A0ACD0NU64_9BASI</name>
<gene>
    <name evidence="1" type="ORF">IE53DRAFT_388507</name>
</gene>
<keyword evidence="2" id="KW-1185">Reference proteome</keyword>